<feature type="compositionally biased region" description="Basic and acidic residues" evidence="1">
    <location>
        <begin position="216"/>
        <end position="232"/>
    </location>
</feature>
<reference evidence="2 3" key="1">
    <citation type="submission" date="2019-02" db="EMBL/GenBank/DDBJ databases">
        <title>Deep-cultivation of Planctomycetes and their phenomic and genomic characterization uncovers novel biology.</title>
        <authorList>
            <person name="Wiegand S."/>
            <person name="Jogler M."/>
            <person name="Boedeker C."/>
            <person name="Pinto D."/>
            <person name="Vollmers J."/>
            <person name="Rivas-Marin E."/>
            <person name="Kohn T."/>
            <person name="Peeters S.H."/>
            <person name="Heuer A."/>
            <person name="Rast P."/>
            <person name="Oberbeckmann S."/>
            <person name="Bunk B."/>
            <person name="Jeske O."/>
            <person name="Meyerdierks A."/>
            <person name="Storesund J.E."/>
            <person name="Kallscheuer N."/>
            <person name="Luecker S."/>
            <person name="Lage O.M."/>
            <person name="Pohl T."/>
            <person name="Merkel B.J."/>
            <person name="Hornburger P."/>
            <person name="Mueller R.-W."/>
            <person name="Bruemmer F."/>
            <person name="Labrenz M."/>
            <person name="Spormann A.M."/>
            <person name="Op Den Camp H."/>
            <person name="Overmann J."/>
            <person name="Amann R."/>
            <person name="Jetten M.S.M."/>
            <person name="Mascher T."/>
            <person name="Medema M.H."/>
            <person name="Devos D.P."/>
            <person name="Kaster A.-K."/>
            <person name="Ovreas L."/>
            <person name="Rohde M."/>
            <person name="Galperin M.Y."/>
            <person name="Jogler C."/>
        </authorList>
    </citation>
    <scope>NUCLEOTIDE SEQUENCE [LARGE SCALE GENOMIC DNA]</scope>
    <source>
        <strain evidence="2 3">KOR42</strain>
    </source>
</reference>
<gene>
    <name evidence="2" type="ORF">KOR42_21050</name>
</gene>
<dbReference type="PANTHER" id="PTHR34547">
    <property type="entry name" value="YACP-LIKE NYN DOMAIN PROTEIN"/>
    <property type="match status" value="1"/>
</dbReference>
<dbReference type="SUPFAM" id="SSF88723">
    <property type="entry name" value="PIN domain-like"/>
    <property type="match status" value="1"/>
</dbReference>
<dbReference type="InterPro" id="IPR029060">
    <property type="entry name" value="PIN-like_dom_sf"/>
</dbReference>
<sequence>MQADVLIDGYNLLHAAGLARVSYGPGDLERCRQRLLHRIRHGLDREQRSRTIVVFDGRGSDFRDSSEFRFHGMLVVFSAPGEEADDTIEEQIASHSAPKQLVVVSSDHRLHKSARARRATAIDSEQFLKEIDSRSSHDPAPKVVEKPELPENVDVWMDEFRDLDIDQIEKEVVRETRQKRDALDAQRADLRKKAANSAKSQAKPADSNSASKRTGKRNDRSSNHDSEEPSRDSDDEIFDLDFWESRIEELDQDGI</sequence>
<dbReference type="PANTHER" id="PTHR34547:SF1">
    <property type="entry name" value="YACP-LIKE NYN DOMAIN PROTEIN"/>
    <property type="match status" value="1"/>
</dbReference>
<comment type="caution">
    <text evidence="2">The sequence shown here is derived from an EMBL/GenBank/DDBJ whole genome shotgun (WGS) entry which is preliminary data.</text>
</comment>
<keyword evidence="3" id="KW-1185">Reference proteome</keyword>
<evidence type="ECO:0000313" key="2">
    <source>
        <dbReference type="EMBL" id="TWT58719.1"/>
    </source>
</evidence>
<dbReference type="Proteomes" id="UP000317243">
    <property type="component" value="Unassembled WGS sequence"/>
</dbReference>
<dbReference type="EMBL" id="SIHI01000001">
    <property type="protein sequence ID" value="TWT58719.1"/>
    <property type="molecule type" value="Genomic_DNA"/>
</dbReference>
<dbReference type="InterPro" id="IPR010298">
    <property type="entry name" value="YacP-like"/>
</dbReference>
<dbReference type="RefSeq" id="WP_146509314.1">
    <property type="nucleotide sequence ID" value="NZ_SIHI01000001.1"/>
</dbReference>
<feature type="compositionally biased region" description="Basic and acidic residues" evidence="1">
    <location>
        <begin position="175"/>
        <end position="192"/>
    </location>
</feature>
<evidence type="ECO:0000256" key="1">
    <source>
        <dbReference type="SAM" id="MobiDB-lite"/>
    </source>
</evidence>
<feature type="compositionally biased region" description="Low complexity" evidence="1">
    <location>
        <begin position="195"/>
        <end position="205"/>
    </location>
</feature>
<accession>A0A5C5X7S2</accession>
<evidence type="ECO:0000313" key="3">
    <source>
        <dbReference type="Proteomes" id="UP000317243"/>
    </source>
</evidence>
<protein>
    <submittedName>
        <fullName evidence="2">YacP-like NYN domain protein</fullName>
    </submittedName>
</protein>
<dbReference type="AlphaFoldDB" id="A0A5C5X7S2"/>
<name>A0A5C5X7S2_9PLAN</name>
<dbReference type="Pfam" id="PF05991">
    <property type="entry name" value="NYN_YacP"/>
    <property type="match status" value="1"/>
</dbReference>
<organism evidence="2 3">
    <name type="scientific">Thalassoglobus neptunius</name>
    <dbReference type="NCBI Taxonomy" id="1938619"/>
    <lineage>
        <taxon>Bacteria</taxon>
        <taxon>Pseudomonadati</taxon>
        <taxon>Planctomycetota</taxon>
        <taxon>Planctomycetia</taxon>
        <taxon>Planctomycetales</taxon>
        <taxon>Planctomycetaceae</taxon>
        <taxon>Thalassoglobus</taxon>
    </lineage>
</organism>
<proteinExistence type="predicted"/>
<feature type="region of interest" description="Disordered" evidence="1">
    <location>
        <begin position="175"/>
        <end position="238"/>
    </location>
</feature>
<dbReference type="OrthoDB" id="286832at2"/>